<dbReference type="Proteomes" id="UP001152300">
    <property type="component" value="Unassembled WGS sequence"/>
</dbReference>
<evidence type="ECO:0000313" key="2">
    <source>
        <dbReference type="Proteomes" id="UP001152300"/>
    </source>
</evidence>
<dbReference type="AlphaFoldDB" id="A0A9X0ASC4"/>
<dbReference type="EMBL" id="JAPEIS010000003">
    <property type="protein sequence ID" value="KAJ8067855.1"/>
    <property type="molecule type" value="Genomic_DNA"/>
</dbReference>
<protein>
    <submittedName>
        <fullName evidence="1">Uncharacterized protein</fullName>
    </submittedName>
</protein>
<proteinExistence type="predicted"/>
<keyword evidence="2" id="KW-1185">Reference proteome</keyword>
<dbReference type="OrthoDB" id="3484245at2759"/>
<reference evidence="1" key="1">
    <citation type="submission" date="2022-11" db="EMBL/GenBank/DDBJ databases">
        <title>Genome Resource of Sclerotinia nivalis Strain SnTB1, a Plant Pathogen Isolated from American Ginseng.</title>
        <authorList>
            <person name="Fan S."/>
        </authorList>
    </citation>
    <scope>NUCLEOTIDE SEQUENCE</scope>
    <source>
        <strain evidence="1">SnTB1</strain>
    </source>
</reference>
<name>A0A9X0ASC4_9HELO</name>
<comment type="caution">
    <text evidence="1">The sequence shown here is derived from an EMBL/GenBank/DDBJ whole genome shotgun (WGS) entry which is preliminary data.</text>
</comment>
<gene>
    <name evidence="1" type="ORF">OCU04_003446</name>
</gene>
<sequence>MVEQVIDPAKPILSIKDRETILQGHKQTYAEPNSAALKVLDSEIEGIGTPAGPTGDQRDTNLLPFKPLTIQDLQNFRHWCGPISGLEDKAEYTEAIGASILKVTDAYIRQICLFVNSHSPIRNRRDDYPTMAYLPHDFWNPPTDPPLEAYIEERAEYIRTTARLPPQRISALTHLFIHITQSPKNLGVKPESALMVITPRAATIEYFDQMDHPDKHHRIGDIMSVISRVDPTRHGTWLELADWKCRAGQSGGQLEILDLPPEKKRASQIWVCTNALGQAFGHDVQMFYPLKPMETMGFGTYDFLMWRKAMVIVIDLYRGYFSNVIGDPQYKPRVKIMFGHRIYKEGENYSWLDNPRQRRNGSPWLHFSEKVYRRLLPRELAQWNASNVWRNLDEEGLYKKAIERMRHHTREGRYDGAPQGAELGEFGEKMKGTRARKLRMWLEDTDINEGKRIDRYHSPDDSVGWSVGGRM</sequence>
<evidence type="ECO:0000313" key="1">
    <source>
        <dbReference type="EMBL" id="KAJ8067855.1"/>
    </source>
</evidence>
<organism evidence="1 2">
    <name type="scientific">Sclerotinia nivalis</name>
    <dbReference type="NCBI Taxonomy" id="352851"/>
    <lineage>
        <taxon>Eukaryota</taxon>
        <taxon>Fungi</taxon>
        <taxon>Dikarya</taxon>
        <taxon>Ascomycota</taxon>
        <taxon>Pezizomycotina</taxon>
        <taxon>Leotiomycetes</taxon>
        <taxon>Helotiales</taxon>
        <taxon>Sclerotiniaceae</taxon>
        <taxon>Sclerotinia</taxon>
    </lineage>
</organism>
<accession>A0A9X0ASC4</accession>